<evidence type="ECO:0000313" key="1">
    <source>
        <dbReference type="EMBL" id="GGG77680.1"/>
    </source>
</evidence>
<gene>
    <name evidence="1" type="ORF">GCM10011415_28240</name>
</gene>
<comment type="caution">
    <text evidence="1">The sequence shown here is derived from an EMBL/GenBank/DDBJ whole genome shotgun (WGS) entry which is preliminary data.</text>
</comment>
<keyword evidence="2" id="KW-1185">Reference proteome</keyword>
<dbReference type="AlphaFoldDB" id="A0A8J3EH44"/>
<dbReference type="EMBL" id="BMJV01000005">
    <property type="protein sequence ID" value="GGG77680.1"/>
    <property type="molecule type" value="Genomic_DNA"/>
</dbReference>
<dbReference type="RefSeq" id="WP_188790859.1">
    <property type="nucleotide sequence ID" value="NZ_BMJV01000005.1"/>
</dbReference>
<proteinExistence type="predicted"/>
<protein>
    <submittedName>
        <fullName evidence="1">Uncharacterized protein</fullName>
    </submittedName>
</protein>
<dbReference type="Proteomes" id="UP000617145">
    <property type="component" value="Unassembled WGS sequence"/>
</dbReference>
<organism evidence="1 2">
    <name type="scientific">Salipiger pallidus</name>
    <dbReference type="NCBI Taxonomy" id="1775170"/>
    <lineage>
        <taxon>Bacteria</taxon>
        <taxon>Pseudomonadati</taxon>
        <taxon>Pseudomonadota</taxon>
        <taxon>Alphaproteobacteria</taxon>
        <taxon>Rhodobacterales</taxon>
        <taxon>Roseobacteraceae</taxon>
        <taxon>Salipiger</taxon>
    </lineage>
</organism>
<reference evidence="1" key="1">
    <citation type="journal article" date="2014" name="Int. J. Syst. Evol. Microbiol.">
        <title>Complete genome sequence of Corynebacterium casei LMG S-19264T (=DSM 44701T), isolated from a smear-ripened cheese.</title>
        <authorList>
            <consortium name="US DOE Joint Genome Institute (JGI-PGF)"/>
            <person name="Walter F."/>
            <person name="Albersmeier A."/>
            <person name="Kalinowski J."/>
            <person name="Ruckert C."/>
        </authorList>
    </citation>
    <scope>NUCLEOTIDE SEQUENCE</scope>
    <source>
        <strain evidence="1">CGMCC 1.15762</strain>
    </source>
</reference>
<reference evidence="1" key="2">
    <citation type="submission" date="2020-09" db="EMBL/GenBank/DDBJ databases">
        <authorList>
            <person name="Sun Q."/>
            <person name="Zhou Y."/>
        </authorList>
    </citation>
    <scope>NUCLEOTIDE SEQUENCE</scope>
    <source>
        <strain evidence="1">CGMCC 1.15762</strain>
    </source>
</reference>
<evidence type="ECO:0000313" key="2">
    <source>
        <dbReference type="Proteomes" id="UP000617145"/>
    </source>
</evidence>
<sequence>MPARKATRSDDGHILQMLHLRDHEGMTAYAIGKRCGTSRGGVAGRFKRIRDDEQPCACIKPENKDGALPPRWWKA</sequence>
<name>A0A8J3EH44_9RHOB</name>
<accession>A0A8J3EH44</accession>